<dbReference type="AlphaFoldDB" id="A0A1H6V0G1"/>
<dbReference type="InterPro" id="IPR018673">
    <property type="entry name" value="DUF2141"/>
</dbReference>
<dbReference type="Proteomes" id="UP000199532">
    <property type="component" value="Unassembled WGS sequence"/>
</dbReference>
<sequence length="150" mass="16975">MIKSNFMNLLRIAFFTTFSILVFQKGFGQASSHTISISNIKAKRGNLMIGWYNSEASYNERNNPIFKKLVTVNQQKEVTVVFEKIPAGKYAISMFLDENGNKEMDTNFLGIPKEQYGFSNNVLPATRAANFDEASFEVKDNPSTISIRLK</sequence>
<proteinExistence type="predicted"/>
<name>A0A1H6V0G1_9BACT</name>
<organism evidence="1 2">
    <name type="scientific">Dyadobacter koreensis</name>
    <dbReference type="NCBI Taxonomy" id="408657"/>
    <lineage>
        <taxon>Bacteria</taxon>
        <taxon>Pseudomonadati</taxon>
        <taxon>Bacteroidota</taxon>
        <taxon>Cytophagia</taxon>
        <taxon>Cytophagales</taxon>
        <taxon>Spirosomataceae</taxon>
        <taxon>Dyadobacter</taxon>
    </lineage>
</organism>
<evidence type="ECO:0000313" key="1">
    <source>
        <dbReference type="EMBL" id="SEI95337.1"/>
    </source>
</evidence>
<keyword evidence="2" id="KW-1185">Reference proteome</keyword>
<evidence type="ECO:0000313" key="2">
    <source>
        <dbReference type="Proteomes" id="UP000199532"/>
    </source>
</evidence>
<gene>
    <name evidence="1" type="ORF">SAMN04487995_2712</name>
</gene>
<protein>
    <submittedName>
        <fullName evidence="1">Uncharacterized conserved protein, DUF2141 family</fullName>
    </submittedName>
</protein>
<dbReference type="STRING" id="408657.SAMN04487995_2712"/>
<reference evidence="1 2" key="1">
    <citation type="submission" date="2016-10" db="EMBL/GenBank/DDBJ databases">
        <authorList>
            <person name="de Groot N.N."/>
        </authorList>
    </citation>
    <scope>NUCLEOTIDE SEQUENCE [LARGE SCALE GENOMIC DNA]</scope>
    <source>
        <strain evidence="1 2">DSM 19938</strain>
    </source>
</reference>
<dbReference type="Pfam" id="PF09912">
    <property type="entry name" value="DUF2141"/>
    <property type="match status" value="1"/>
</dbReference>
<accession>A0A1H6V0G1</accession>
<dbReference type="EMBL" id="FNXY01000004">
    <property type="protein sequence ID" value="SEI95337.1"/>
    <property type="molecule type" value="Genomic_DNA"/>
</dbReference>